<organism evidence="1">
    <name type="scientific">marine sediment metagenome</name>
    <dbReference type="NCBI Taxonomy" id="412755"/>
    <lineage>
        <taxon>unclassified sequences</taxon>
        <taxon>metagenomes</taxon>
        <taxon>ecological metagenomes</taxon>
    </lineage>
</organism>
<evidence type="ECO:0000313" key="1">
    <source>
        <dbReference type="EMBL" id="GAF81355.1"/>
    </source>
</evidence>
<protein>
    <submittedName>
        <fullName evidence="1">Uncharacterized protein</fullName>
    </submittedName>
</protein>
<comment type="caution">
    <text evidence="1">The sequence shown here is derived from an EMBL/GenBank/DDBJ whole genome shotgun (WGS) entry which is preliminary data.</text>
</comment>
<accession>X0TYW8</accession>
<name>X0TYW8_9ZZZZ</name>
<dbReference type="EMBL" id="BARS01002114">
    <property type="protein sequence ID" value="GAF81355.1"/>
    <property type="molecule type" value="Genomic_DNA"/>
</dbReference>
<reference evidence="1" key="1">
    <citation type="journal article" date="2014" name="Front. Microbiol.">
        <title>High frequency of phylogenetically diverse reductive dehalogenase-homologous genes in deep subseafloor sedimentary metagenomes.</title>
        <authorList>
            <person name="Kawai M."/>
            <person name="Futagami T."/>
            <person name="Toyoda A."/>
            <person name="Takaki Y."/>
            <person name="Nishi S."/>
            <person name="Hori S."/>
            <person name="Arai W."/>
            <person name="Tsubouchi T."/>
            <person name="Morono Y."/>
            <person name="Uchiyama I."/>
            <person name="Ito T."/>
            <person name="Fujiyama A."/>
            <person name="Inagaki F."/>
            <person name="Takami H."/>
        </authorList>
    </citation>
    <scope>NUCLEOTIDE SEQUENCE</scope>
    <source>
        <strain evidence="1">Expedition CK06-06</strain>
    </source>
</reference>
<dbReference type="InterPro" id="IPR029044">
    <property type="entry name" value="Nucleotide-diphossugar_trans"/>
</dbReference>
<dbReference type="AlphaFoldDB" id="X0TYW8"/>
<feature type="non-terminal residue" evidence="1">
    <location>
        <position position="1"/>
    </location>
</feature>
<sequence length="193" mass="23276">NWKWEKEKRQHIVGRATGDWIMTVDSDEVYKEKDLLFVKKIMGENPNILSIWPTHYRFCGDFWHYYPWLGAVFQRKIKGCELYGLREMWFPGRKVYKYPWNICKNVSDEEFKKHVWRTADRDIICYHYSNVCTAGKAHRKKLISVGLRHNMVGWDEREFGTGRKLKLFEGEHPDAMKEHPYYKNPPGWLEKKS</sequence>
<gene>
    <name evidence="1" type="ORF">S01H1_03951</name>
</gene>
<dbReference type="SUPFAM" id="SSF53448">
    <property type="entry name" value="Nucleotide-diphospho-sugar transferases"/>
    <property type="match status" value="1"/>
</dbReference>
<proteinExistence type="predicted"/>